<reference evidence="2" key="1">
    <citation type="submission" date="2013-03" db="EMBL/GenBank/DDBJ databases">
        <title>The Genome Sequence of Anopheles minimus MINIMUS1.</title>
        <authorList>
            <consortium name="The Broad Institute Genomics Platform"/>
            <person name="Neafsey D.E."/>
            <person name="Walton C."/>
            <person name="Walker B."/>
            <person name="Young S.K."/>
            <person name="Zeng Q."/>
            <person name="Gargeya S."/>
            <person name="Fitzgerald M."/>
            <person name="Haas B."/>
            <person name="Abouelleil A."/>
            <person name="Allen A.W."/>
            <person name="Alvarado L."/>
            <person name="Arachchi H.M."/>
            <person name="Berlin A.M."/>
            <person name="Chapman S.B."/>
            <person name="Gainer-Dewar J."/>
            <person name="Goldberg J."/>
            <person name="Griggs A."/>
            <person name="Gujja S."/>
            <person name="Hansen M."/>
            <person name="Howarth C."/>
            <person name="Imamovic A."/>
            <person name="Ireland A."/>
            <person name="Larimer J."/>
            <person name="McCowan C."/>
            <person name="Murphy C."/>
            <person name="Pearson M."/>
            <person name="Poon T.W."/>
            <person name="Priest M."/>
            <person name="Roberts A."/>
            <person name="Saif S."/>
            <person name="Shea T."/>
            <person name="Sisk P."/>
            <person name="Sykes S."/>
            <person name="Wortman J."/>
            <person name="Nusbaum C."/>
            <person name="Birren B."/>
        </authorList>
    </citation>
    <scope>NUCLEOTIDE SEQUENCE [LARGE SCALE GENOMIC DNA]</scope>
    <source>
        <strain evidence="2">MINIMUS1</strain>
    </source>
</reference>
<organism evidence="1 2">
    <name type="scientific">Anopheles minimus</name>
    <dbReference type="NCBI Taxonomy" id="112268"/>
    <lineage>
        <taxon>Eukaryota</taxon>
        <taxon>Metazoa</taxon>
        <taxon>Ecdysozoa</taxon>
        <taxon>Arthropoda</taxon>
        <taxon>Hexapoda</taxon>
        <taxon>Insecta</taxon>
        <taxon>Pterygota</taxon>
        <taxon>Neoptera</taxon>
        <taxon>Endopterygota</taxon>
        <taxon>Diptera</taxon>
        <taxon>Nematocera</taxon>
        <taxon>Culicoidea</taxon>
        <taxon>Culicidae</taxon>
        <taxon>Anophelinae</taxon>
        <taxon>Anopheles</taxon>
    </lineage>
</organism>
<dbReference type="EnsemblMetazoa" id="AMIN014405-RA">
    <property type="protein sequence ID" value="AMIN014405-PA"/>
    <property type="gene ID" value="AMIN014405"/>
</dbReference>
<dbReference type="VEuPathDB" id="VectorBase:AMIN014405"/>
<protein>
    <submittedName>
        <fullName evidence="1">Uncharacterized protein</fullName>
    </submittedName>
</protein>
<proteinExistence type="predicted"/>
<dbReference type="AlphaFoldDB" id="A0A182WNY6"/>
<name>A0A182WNY6_9DIPT</name>
<accession>A0A182WNY6</accession>
<reference evidence="1" key="2">
    <citation type="submission" date="2020-05" db="UniProtKB">
        <authorList>
            <consortium name="EnsemblMetazoa"/>
        </authorList>
    </citation>
    <scope>IDENTIFICATION</scope>
    <source>
        <strain evidence="1">MINIMUS1</strain>
    </source>
</reference>
<dbReference type="Proteomes" id="UP000075920">
    <property type="component" value="Unassembled WGS sequence"/>
</dbReference>
<evidence type="ECO:0000313" key="2">
    <source>
        <dbReference type="Proteomes" id="UP000075920"/>
    </source>
</evidence>
<keyword evidence="2" id="KW-1185">Reference proteome</keyword>
<sequence length="17" mass="1879">MLGLSSSRGNELLFQVK</sequence>
<evidence type="ECO:0000313" key="1">
    <source>
        <dbReference type="EnsemblMetazoa" id="AMIN014405-PA"/>
    </source>
</evidence>